<feature type="transmembrane region" description="Helical" evidence="9">
    <location>
        <begin position="39"/>
        <end position="60"/>
    </location>
</feature>
<comment type="subcellular location">
    <subcellularLocation>
        <location evidence="1">Cell membrane</location>
        <topology evidence="1">Multi-pass membrane protein</topology>
    </subcellularLocation>
</comment>
<keyword evidence="7 9" id="KW-0472">Membrane</keyword>
<dbReference type="InterPro" id="IPR052157">
    <property type="entry name" value="BCAA_transport_permease"/>
</dbReference>
<evidence type="ECO:0000256" key="3">
    <source>
        <dbReference type="ARBA" id="ARBA00022475"/>
    </source>
</evidence>
<sequence>MDLAIQQFAQLALNGVAVGCIYAIMAISVQLVYETTGVVNFATGQLVMVGAVVGASFAAIGSLGVGGIYTATLVSMAAMGIVFAITAYWPLQSRSISTVVIGTIAVGIFLQNVALMGFGPLPAKGFSPVGEGILNISGIVVPTHSIFAAVVSSALIGGLYIFLNYTSLGVQMRAIAQDIEAARLMGIQTTAVLGFTWALTWVFAGVGGLLLAPLWLVDVDVGDSVALKAFAAAIIGGFGSIPGAIVGGLIVGLNETFSAAYISTKYKDVVVFGVMIAFLLFKPRGIFGERISERG</sequence>
<keyword evidence="4 9" id="KW-0812">Transmembrane</keyword>
<dbReference type="GO" id="GO:0005886">
    <property type="term" value="C:plasma membrane"/>
    <property type="evidence" value="ECO:0007669"/>
    <property type="project" value="UniProtKB-SubCell"/>
</dbReference>
<feature type="transmembrane region" description="Helical" evidence="9">
    <location>
        <begin position="139"/>
        <end position="163"/>
    </location>
</feature>
<evidence type="ECO:0000256" key="6">
    <source>
        <dbReference type="ARBA" id="ARBA00022989"/>
    </source>
</evidence>
<protein>
    <submittedName>
        <fullName evidence="10">Branched-chain amino acid ABC transporter permease</fullName>
    </submittedName>
</protein>
<dbReference type="RefSeq" id="WP_115518126.1">
    <property type="nucleotide sequence ID" value="NZ_QRGO01000002.1"/>
</dbReference>
<feature type="transmembrane region" description="Helical" evidence="9">
    <location>
        <begin position="259"/>
        <end position="281"/>
    </location>
</feature>
<dbReference type="PANTHER" id="PTHR11795">
    <property type="entry name" value="BRANCHED-CHAIN AMINO ACID TRANSPORT SYSTEM PERMEASE PROTEIN LIVH"/>
    <property type="match status" value="1"/>
</dbReference>
<dbReference type="InterPro" id="IPR001851">
    <property type="entry name" value="ABC_transp_permease"/>
</dbReference>
<organism evidence="10 11">
    <name type="scientific">Undibacter mobilis</name>
    <dbReference type="NCBI Taxonomy" id="2292256"/>
    <lineage>
        <taxon>Bacteria</taxon>
        <taxon>Pseudomonadati</taxon>
        <taxon>Pseudomonadota</taxon>
        <taxon>Alphaproteobacteria</taxon>
        <taxon>Hyphomicrobiales</taxon>
        <taxon>Nitrobacteraceae</taxon>
        <taxon>Undibacter</taxon>
    </lineage>
</organism>
<feature type="transmembrane region" description="Helical" evidence="9">
    <location>
        <begin position="229"/>
        <end position="253"/>
    </location>
</feature>
<feature type="transmembrane region" description="Helical" evidence="9">
    <location>
        <begin position="95"/>
        <end position="118"/>
    </location>
</feature>
<reference evidence="11" key="1">
    <citation type="submission" date="2018-08" db="EMBL/GenBank/DDBJ databases">
        <authorList>
            <person name="Kim S.-J."/>
            <person name="Jung G.-Y."/>
        </authorList>
    </citation>
    <scope>NUCLEOTIDE SEQUENCE [LARGE SCALE GENOMIC DNA]</scope>
    <source>
        <strain evidence="11">GY_H</strain>
    </source>
</reference>
<evidence type="ECO:0000313" key="11">
    <source>
        <dbReference type="Proteomes" id="UP000263993"/>
    </source>
</evidence>
<accession>A0A371B337</accession>
<keyword evidence="11" id="KW-1185">Reference proteome</keyword>
<dbReference type="AlphaFoldDB" id="A0A371B337"/>
<dbReference type="Pfam" id="PF02653">
    <property type="entry name" value="BPD_transp_2"/>
    <property type="match status" value="1"/>
</dbReference>
<evidence type="ECO:0000256" key="5">
    <source>
        <dbReference type="ARBA" id="ARBA00022970"/>
    </source>
</evidence>
<dbReference type="Proteomes" id="UP000263993">
    <property type="component" value="Unassembled WGS sequence"/>
</dbReference>
<evidence type="ECO:0000256" key="2">
    <source>
        <dbReference type="ARBA" id="ARBA00022448"/>
    </source>
</evidence>
<feature type="transmembrane region" description="Helical" evidence="9">
    <location>
        <begin position="67"/>
        <end position="89"/>
    </location>
</feature>
<name>A0A371B337_9BRAD</name>
<evidence type="ECO:0000256" key="7">
    <source>
        <dbReference type="ARBA" id="ARBA00023136"/>
    </source>
</evidence>
<keyword evidence="5" id="KW-0029">Amino-acid transport</keyword>
<keyword evidence="2" id="KW-0813">Transport</keyword>
<dbReference type="EMBL" id="QRGO01000002">
    <property type="protein sequence ID" value="RDV02005.1"/>
    <property type="molecule type" value="Genomic_DNA"/>
</dbReference>
<keyword evidence="3" id="KW-1003">Cell membrane</keyword>
<dbReference type="CDD" id="cd06582">
    <property type="entry name" value="TM_PBP1_LivH_like"/>
    <property type="match status" value="1"/>
</dbReference>
<comment type="caution">
    <text evidence="10">The sequence shown here is derived from an EMBL/GenBank/DDBJ whole genome shotgun (WGS) entry which is preliminary data.</text>
</comment>
<evidence type="ECO:0000256" key="1">
    <source>
        <dbReference type="ARBA" id="ARBA00004651"/>
    </source>
</evidence>
<feature type="transmembrane region" description="Helical" evidence="9">
    <location>
        <begin position="195"/>
        <end position="217"/>
    </location>
</feature>
<keyword evidence="6 9" id="KW-1133">Transmembrane helix</keyword>
<dbReference type="GO" id="GO:0022857">
    <property type="term" value="F:transmembrane transporter activity"/>
    <property type="evidence" value="ECO:0007669"/>
    <property type="project" value="InterPro"/>
</dbReference>
<proteinExistence type="inferred from homology"/>
<evidence type="ECO:0000313" key="10">
    <source>
        <dbReference type="EMBL" id="RDV02005.1"/>
    </source>
</evidence>
<gene>
    <name evidence="10" type="ORF">DXH78_15480</name>
</gene>
<dbReference type="PANTHER" id="PTHR11795:SF451">
    <property type="entry name" value="ABC TRANSPORTER PERMEASE PROTEIN"/>
    <property type="match status" value="1"/>
</dbReference>
<comment type="similarity">
    <text evidence="8">Belongs to the binding-protein-dependent transport system permease family. LivHM subfamily.</text>
</comment>
<dbReference type="OrthoDB" id="9779023at2"/>
<evidence type="ECO:0000256" key="4">
    <source>
        <dbReference type="ARBA" id="ARBA00022692"/>
    </source>
</evidence>
<evidence type="ECO:0000256" key="9">
    <source>
        <dbReference type="SAM" id="Phobius"/>
    </source>
</evidence>
<dbReference type="GO" id="GO:0006865">
    <property type="term" value="P:amino acid transport"/>
    <property type="evidence" value="ECO:0007669"/>
    <property type="project" value="UniProtKB-KW"/>
</dbReference>
<evidence type="ECO:0000256" key="8">
    <source>
        <dbReference type="ARBA" id="ARBA00037998"/>
    </source>
</evidence>
<feature type="transmembrane region" description="Helical" evidence="9">
    <location>
        <begin position="12"/>
        <end position="33"/>
    </location>
</feature>